<dbReference type="Proteomes" id="UP000092462">
    <property type="component" value="Unassembled WGS sequence"/>
</dbReference>
<dbReference type="VEuPathDB" id="VectorBase:PPAPM1_011092"/>
<proteinExistence type="predicted"/>
<dbReference type="EMBL" id="AJVK01005614">
    <property type="status" value="NOT_ANNOTATED_CDS"/>
    <property type="molecule type" value="Genomic_DNA"/>
</dbReference>
<dbReference type="EnsemblMetazoa" id="PPAI006279-RA">
    <property type="protein sequence ID" value="PPAI006279-PA"/>
    <property type="gene ID" value="PPAI006279"/>
</dbReference>
<reference evidence="1" key="1">
    <citation type="submission" date="2022-08" db="UniProtKB">
        <authorList>
            <consortium name="EnsemblMetazoa"/>
        </authorList>
    </citation>
    <scope>IDENTIFICATION</scope>
    <source>
        <strain evidence="1">Israel</strain>
    </source>
</reference>
<accession>A0A1B0GNY5</accession>
<name>A0A1B0GNY5_PHLPP</name>
<dbReference type="VEuPathDB" id="VectorBase:PPAI006279"/>
<evidence type="ECO:0000313" key="2">
    <source>
        <dbReference type="Proteomes" id="UP000092462"/>
    </source>
</evidence>
<keyword evidence="2" id="KW-1185">Reference proteome</keyword>
<organism evidence="1 2">
    <name type="scientific">Phlebotomus papatasi</name>
    <name type="common">Sandfly</name>
    <dbReference type="NCBI Taxonomy" id="29031"/>
    <lineage>
        <taxon>Eukaryota</taxon>
        <taxon>Metazoa</taxon>
        <taxon>Ecdysozoa</taxon>
        <taxon>Arthropoda</taxon>
        <taxon>Hexapoda</taxon>
        <taxon>Insecta</taxon>
        <taxon>Pterygota</taxon>
        <taxon>Neoptera</taxon>
        <taxon>Endopterygota</taxon>
        <taxon>Diptera</taxon>
        <taxon>Nematocera</taxon>
        <taxon>Psychodoidea</taxon>
        <taxon>Psychodidae</taxon>
        <taxon>Phlebotomus</taxon>
        <taxon>Phlebotomus</taxon>
    </lineage>
</organism>
<sequence>MNSRPHLQSFLTNSLAIRQEIQRFESVHPSIYAIYDLIELIQDQQIAQQIRDHVVCIEGECDLLFQVALCCLYIRLGPLGHDFLEHDSAQRMNILRCTSLAEAIWGTRLKLRITLESQLPD</sequence>
<dbReference type="AlphaFoldDB" id="A0A1B0GNY5"/>
<evidence type="ECO:0000313" key="1">
    <source>
        <dbReference type="EnsemblMetazoa" id="PPAI006279-PA"/>
    </source>
</evidence>
<protein>
    <submittedName>
        <fullName evidence="1">Uncharacterized protein</fullName>
    </submittedName>
</protein>